<dbReference type="InterPro" id="IPR051916">
    <property type="entry name" value="GPI-anchor_lipid_remodeler"/>
</dbReference>
<evidence type="ECO:0000259" key="1">
    <source>
        <dbReference type="Pfam" id="PF03372"/>
    </source>
</evidence>
<dbReference type="Proteomes" id="UP000243255">
    <property type="component" value="Unassembled WGS sequence"/>
</dbReference>
<accession>A0A1M5Q3N4</accession>
<dbReference type="GO" id="GO:0016020">
    <property type="term" value="C:membrane"/>
    <property type="evidence" value="ECO:0007669"/>
    <property type="project" value="GOC"/>
</dbReference>
<dbReference type="EMBL" id="FQWX01000018">
    <property type="protein sequence ID" value="SHH08349.1"/>
    <property type="molecule type" value="Genomic_DNA"/>
</dbReference>
<dbReference type="SUPFAM" id="SSF56219">
    <property type="entry name" value="DNase I-like"/>
    <property type="match status" value="1"/>
</dbReference>
<keyword evidence="3" id="KW-1185">Reference proteome</keyword>
<dbReference type="AlphaFoldDB" id="A0A1M5Q3N4"/>
<dbReference type="GO" id="GO:0004527">
    <property type="term" value="F:exonuclease activity"/>
    <property type="evidence" value="ECO:0007669"/>
    <property type="project" value="UniProtKB-KW"/>
</dbReference>
<evidence type="ECO:0000313" key="2">
    <source>
        <dbReference type="EMBL" id="SHH08349.1"/>
    </source>
</evidence>
<dbReference type="PANTHER" id="PTHR14859:SF1">
    <property type="entry name" value="PGAP2-INTERACTING PROTEIN"/>
    <property type="match status" value="1"/>
</dbReference>
<keyword evidence="2" id="KW-0540">Nuclease</keyword>
<dbReference type="Gene3D" id="3.60.10.10">
    <property type="entry name" value="Endonuclease/exonuclease/phosphatase"/>
    <property type="match status" value="1"/>
</dbReference>
<dbReference type="GO" id="GO:0006506">
    <property type="term" value="P:GPI anchor biosynthetic process"/>
    <property type="evidence" value="ECO:0007669"/>
    <property type="project" value="TreeGrafter"/>
</dbReference>
<name>A0A1M5Q3N4_9FIRM</name>
<proteinExistence type="predicted"/>
<dbReference type="STRING" id="1121321.SAMN04488530_1189"/>
<dbReference type="InterPro" id="IPR005135">
    <property type="entry name" value="Endo/exonuclease/phosphatase"/>
</dbReference>
<evidence type="ECO:0000313" key="3">
    <source>
        <dbReference type="Proteomes" id="UP000243255"/>
    </source>
</evidence>
<dbReference type="InterPro" id="IPR036691">
    <property type="entry name" value="Endo/exonu/phosph_ase_sf"/>
</dbReference>
<protein>
    <submittedName>
        <fullName evidence="2">Endonuclease/Exonuclease/phosphatase family protein</fullName>
    </submittedName>
</protein>
<dbReference type="GO" id="GO:0004519">
    <property type="term" value="F:endonuclease activity"/>
    <property type="evidence" value="ECO:0007669"/>
    <property type="project" value="UniProtKB-KW"/>
</dbReference>
<dbReference type="Pfam" id="PF03372">
    <property type="entry name" value="Exo_endo_phos"/>
    <property type="match status" value="1"/>
</dbReference>
<reference evidence="3" key="1">
    <citation type="submission" date="2016-11" db="EMBL/GenBank/DDBJ databases">
        <authorList>
            <person name="Varghese N."/>
            <person name="Submissions S."/>
        </authorList>
    </citation>
    <scope>NUCLEOTIDE SEQUENCE [LARGE SCALE GENOMIC DNA]</scope>
    <source>
        <strain evidence="3">DSM 2635</strain>
    </source>
</reference>
<dbReference type="RefSeq" id="WP_242948855.1">
    <property type="nucleotide sequence ID" value="NZ_BAABCH010000095.1"/>
</dbReference>
<dbReference type="PANTHER" id="PTHR14859">
    <property type="entry name" value="CALCOFLUOR WHITE HYPERSENSITIVE PROTEIN PRECURSOR"/>
    <property type="match status" value="1"/>
</dbReference>
<organism evidence="2 3">
    <name type="scientific">Asaccharospora irregularis DSM 2635</name>
    <dbReference type="NCBI Taxonomy" id="1121321"/>
    <lineage>
        <taxon>Bacteria</taxon>
        <taxon>Bacillati</taxon>
        <taxon>Bacillota</taxon>
        <taxon>Clostridia</taxon>
        <taxon>Peptostreptococcales</taxon>
        <taxon>Peptostreptococcaceae</taxon>
        <taxon>Asaccharospora</taxon>
    </lineage>
</organism>
<keyword evidence="2" id="KW-0269">Exonuclease</keyword>
<keyword evidence="2" id="KW-0255">Endonuclease</keyword>
<keyword evidence="2" id="KW-0378">Hydrolase</keyword>
<sequence>MKVITYNIHKCIGMDNKPSLKEIIKYLKKVDADIICLQEVLYPQFLKIKSKLKINGMFACNTKTMGISYGVCTFSKFNIEDSSHMLLTSKKEQRGMLATGYEIQGNTVNIINVHLGLDKYERYNQIDEIISYSNRL</sequence>
<gene>
    <name evidence="2" type="ORF">SAMN04488530_1189</name>
</gene>
<feature type="domain" description="Endonuclease/exonuclease/phosphatase" evidence="1">
    <location>
        <begin position="4"/>
        <end position="82"/>
    </location>
</feature>